<dbReference type="EMBL" id="NXLS01000002">
    <property type="protein sequence ID" value="RDU63712.1"/>
    <property type="molecule type" value="Genomic_DNA"/>
</dbReference>
<dbReference type="Pfam" id="PF04085">
    <property type="entry name" value="MreC"/>
    <property type="match status" value="1"/>
</dbReference>
<evidence type="ECO:0000256" key="1">
    <source>
        <dbReference type="SAM" id="MobiDB-lite"/>
    </source>
</evidence>
<gene>
    <name evidence="3" type="ORF">CQA43_02500</name>
</gene>
<feature type="domain" description="Rod shape-determining protein MreC beta-barrel core" evidence="2">
    <location>
        <begin position="162"/>
        <end position="242"/>
    </location>
</feature>
<organism evidence="3 4">
    <name type="scientific">Helicobacter ganmani</name>
    <dbReference type="NCBI Taxonomy" id="60246"/>
    <lineage>
        <taxon>Bacteria</taxon>
        <taxon>Pseudomonadati</taxon>
        <taxon>Campylobacterota</taxon>
        <taxon>Epsilonproteobacteria</taxon>
        <taxon>Campylobacterales</taxon>
        <taxon>Helicobacteraceae</taxon>
        <taxon>Helicobacter</taxon>
    </lineage>
</organism>
<dbReference type="GeneID" id="82535154"/>
<accession>A0A3D8IEW5</accession>
<dbReference type="NCBIfam" id="NF010507">
    <property type="entry name" value="PRK13922.10-6"/>
    <property type="match status" value="1"/>
</dbReference>
<name>A0A3D8IEW5_9HELI</name>
<evidence type="ECO:0000259" key="2">
    <source>
        <dbReference type="Pfam" id="PF04085"/>
    </source>
</evidence>
<protein>
    <submittedName>
        <fullName evidence="3">Rod shape-determining protein MreC</fullName>
    </submittedName>
</protein>
<dbReference type="Gene3D" id="2.40.10.350">
    <property type="entry name" value="Rod shape-determining protein MreC, domain 2"/>
    <property type="match status" value="1"/>
</dbReference>
<keyword evidence="4" id="KW-1185">Reference proteome</keyword>
<dbReference type="AlphaFoldDB" id="A0A3D8IEW5"/>
<dbReference type="InterPro" id="IPR055342">
    <property type="entry name" value="MreC_beta-barrel_core"/>
</dbReference>
<dbReference type="InterPro" id="IPR042175">
    <property type="entry name" value="Cell/Rod_MreC_2"/>
</dbReference>
<proteinExistence type="predicted"/>
<feature type="region of interest" description="Disordered" evidence="1">
    <location>
        <begin position="266"/>
        <end position="286"/>
    </location>
</feature>
<reference evidence="3 4" key="1">
    <citation type="submission" date="2018-04" db="EMBL/GenBank/DDBJ databases">
        <title>Novel Campyloabacter and Helicobacter Species and Strains.</title>
        <authorList>
            <person name="Mannion A.J."/>
            <person name="Shen Z."/>
            <person name="Fox J.G."/>
        </authorList>
    </citation>
    <scope>NUCLEOTIDE SEQUENCE [LARGE SCALE GENOMIC DNA]</scope>
    <source>
        <strain evidence="3 4">MIT 99-5101</strain>
    </source>
</reference>
<sequence length="286" mass="32783">MKKVFLWTIFLFIALFISMKISTEVQNRILSLSDSVKIGILNFNSNILKAIQRHFHQAEQIKQLSDSLRDKQQVEYLLEALKIEYNDLLDSIHSPLRLNMPELTFVRMISFVRMNDYKKIWLEYKTNKTYQNGTIFGLINDNKVAGIAVLQNRRLEGFLNGDEKCNYSVVVGDRKSQGIAKYDINKGFIVDYIPLYPKIEVGEIVRTSGDDNIFYPGILVGIVESIELRQGYQIAKVKPALDEVTRFYWLVDVNISPFVVSAESNATESQEMSEEGLDTSNLAIPH</sequence>
<dbReference type="Proteomes" id="UP000256650">
    <property type="component" value="Unassembled WGS sequence"/>
</dbReference>
<dbReference type="RefSeq" id="WP_115551043.1">
    <property type="nucleotide sequence ID" value="NZ_CAONBV010000108.1"/>
</dbReference>
<evidence type="ECO:0000313" key="3">
    <source>
        <dbReference type="EMBL" id="RDU63712.1"/>
    </source>
</evidence>
<comment type="caution">
    <text evidence="3">The sequence shown here is derived from an EMBL/GenBank/DDBJ whole genome shotgun (WGS) entry which is preliminary data.</text>
</comment>
<evidence type="ECO:0000313" key="4">
    <source>
        <dbReference type="Proteomes" id="UP000256650"/>
    </source>
</evidence>
<dbReference type="OrthoDB" id="5372414at2"/>